<keyword evidence="3 8" id="KW-0210">Decarboxylase</keyword>
<evidence type="ECO:0000256" key="8">
    <source>
        <dbReference type="RuleBase" id="RU366045"/>
    </source>
</evidence>
<comment type="similarity">
    <text evidence="1">Belongs to the metallo-dependent hydrolases superfamily. ACMSD family.</text>
</comment>
<dbReference type="InterPro" id="IPR006680">
    <property type="entry name" value="Amidohydro-rel"/>
</dbReference>
<evidence type="ECO:0000256" key="3">
    <source>
        <dbReference type="ARBA" id="ARBA00022793"/>
    </source>
</evidence>
<dbReference type="STRING" id="1849047.A0A3D8QCF3"/>
<accession>A0A3D8QCF3</accession>
<evidence type="ECO:0000313" key="11">
    <source>
        <dbReference type="Proteomes" id="UP000256645"/>
    </source>
</evidence>
<dbReference type="InterPro" id="IPR032466">
    <property type="entry name" value="Metal_Hydrolase"/>
</dbReference>
<dbReference type="SUPFAM" id="SSF51556">
    <property type="entry name" value="Metallo-dependent hydrolases"/>
    <property type="match status" value="1"/>
</dbReference>
<dbReference type="GO" id="GO:0005829">
    <property type="term" value="C:cytosol"/>
    <property type="evidence" value="ECO:0007669"/>
    <property type="project" value="TreeGrafter"/>
</dbReference>
<dbReference type="EC" id="4.1.1.52" evidence="7"/>
<keyword evidence="11" id="KW-1185">Reference proteome</keyword>
<dbReference type="CDD" id="cd01292">
    <property type="entry name" value="metallo-dependent_hydrolases"/>
    <property type="match status" value="1"/>
</dbReference>
<reference evidence="10 11" key="1">
    <citation type="journal article" date="2018" name="IMA Fungus">
        <title>IMA Genome-F 9: Draft genome sequence of Annulohypoxylon stygium, Aspergillus mulundensis, Berkeleyomyces basicola (syn. Thielaviopsis basicola), Ceratocystis smalleyi, two Cercospora beticola strains, Coleophoma cylindrospora, Fusarium fracticaudum, Phialophora cf. hyalina, and Morchella septimelata.</title>
        <authorList>
            <person name="Wingfield B.D."/>
            <person name="Bills G.F."/>
            <person name="Dong Y."/>
            <person name="Huang W."/>
            <person name="Nel W.J."/>
            <person name="Swalarsk-Parry B.S."/>
            <person name="Vaghefi N."/>
            <person name="Wilken P.M."/>
            <person name="An Z."/>
            <person name="de Beer Z.W."/>
            <person name="De Vos L."/>
            <person name="Chen L."/>
            <person name="Duong T.A."/>
            <person name="Gao Y."/>
            <person name="Hammerbacher A."/>
            <person name="Kikkert J.R."/>
            <person name="Li Y."/>
            <person name="Li H."/>
            <person name="Li K."/>
            <person name="Li Q."/>
            <person name="Liu X."/>
            <person name="Ma X."/>
            <person name="Naidoo K."/>
            <person name="Pethybridge S.J."/>
            <person name="Sun J."/>
            <person name="Steenkamp E.T."/>
            <person name="van der Nest M.A."/>
            <person name="van Wyk S."/>
            <person name="Wingfield M.J."/>
            <person name="Xiong C."/>
            <person name="Yue Q."/>
            <person name="Zhang X."/>
        </authorList>
    </citation>
    <scope>NUCLEOTIDE SEQUENCE [LARGE SCALE GENOMIC DNA]</scope>
    <source>
        <strain evidence="10 11">BP6252</strain>
    </source>
</reference>
<gene>
    <name evidence="10" type="ORF">BP6252_12622</name>
</gene>
<dbReference type="OrthoDB" id="2832284at2759"/>
<dbReference type="GO" id="GO:0046872">
    <property type="term" value="F:metal ion binding"/>
    <property type="evidence" value="ECO:0007669"/>
    <property type="project" value="UniProtKB-KW"/>
</dbReference>
<evidence type="ECO:0000256" key="4">
    <source>
        <dbReference type="ARBA" id="ARBA00022833"/>
    </source>
</evidence>
<dbReference type="GO" id="GO:0047596">
    <property type="term" value="F:6-methylsalicylate decarboxylase activity"/>
    <property type="evidence" value="ECO:0007669"/>
    <property type="project" value="UniProtKB-EC"/>
</dbReference>
<evidence type="ECO:0000256" key="6">
    <source>
        <dbReference type="ARBA" id="ARBA00036832"/>
    </source>
</evidence>
<dbReference type="GO" id="GO:0016787">
    <property type="term" value="F:hydrolase activity"/>
    <property type="evidence" value="ECO:0007669"/>
    <property type="project" value="InterPro"/>
</dbReference>
<sequence>MSSPITDKIDVHNHFIPPFYAKAVLEAGGDPSGWTTPAWSSTSALTLMEKAGISKAILSLTAPGVEIASGKELQIKLARDVNNYAAKLRDAHPNSFGFFAAVPSLLDTEEALEEISYALDNLHADGVTLFTRYGSSNYYLGHESFKPIWEALNKRKAVVFIHPTHPVDTNLVNKVLPQPVLDYPHESTRTAFDLILSGTKRAFPNCKIILSHGGGTLPFLLTRAAELVPRLPKTFGTTMTSEEIVEDAKTFYFDLALATSPQILDTLLKYVPTDRILFGSDTPYAPDGAVYAFNKYLNDYPLDEETRNKLAFGNAMKLFQD</sequence>
<evidence type="ECO:0000256" key="2">
    <source>
        <dbReference type="ARBA" id="ARBA00022723"/>
    </source>
</evidence>
<evidence type="ECO:0000256" key="7">
    <source>
        <dbReference type="ARBA" id="ARBA00038889"/>
    </source>
</evidence>
<keyword evidence="4" id="KW-0862">Zinc</keyword>
<keyword evidence="2" id="KW-0479">Metal-binding</keyword>
<dbReference type="Pfam" id="PF04909">
    <property type="entry name" value="Amidohydro_2"/>
    <property type="match status" value="1"/>
</dbReference>
<dbReference type="PANTHER" id="PTHR21240:SF29">
    <property type="entry name" value="AMIDOHYDROLASE-RELATED DOMAIN-CONTAINING PROTEIN"/>
    <property type="match status" value="1"/>
</dbReference>
<comment type="caution">
    <text evidence="10">The sequence shown here is derived from an EMBL/GenBank/DDBJ whole genome shotgun (WGS) entry which is preliminary data.</text>
</comment>
<proteinExistence type="inferred from homology"/>
<evidence type="ECO:0000256" key="5">
    <source>
        <dbReference type="ARBA" id="ARBA00023239"/>
    </source>
</evidence>
<name>A0A3D8QCF3_9HELO</name>
<dbReference type="GO" id="GO:0019748">
    <property type="term" value="P:secondary metabolic process"/>
    <property type="evidence" value="ECO:0007669"/>
    <property type="project" value="TreeGrafter"/>
</dbReference>
<comment type="catalytic activity">
    <reaction evidence="6">
        <text>6-methylsalicylate + H(+) = 3-methylphenol + CO2</text>
        <dbReference type="Rhea" id="RHEA:23112"/>
        <dbReference type="ChEBI" id="CHEBI:15378"/>
        <dbReference type="ChEBI" id="CHEBI:16526"/>
        <dbReference type="ChEBI" id="CHEBI:17231"/>
        <dbReference type="ChEBI" id="CHEBI:36658"/>
        <dbReference type="EC" id="4.1.1.52"/>
    </reaction>
    <physiologicalReaction direction="left-to-right" evidence="6">
        <dbReference type="Rhea" id="RHEA:23113"/>
    </physiologicalReaction>
</comment>
<keyword evidence="5 8" id="KW-0456">Lyase</keyword>
<dbReference type="InterPro" id="IPR032465">
    <property type="entry name" value="ACMSD"/>
</dbReference>
<evidence type="ECO:0000256" key="1">
    <source>
        <dbReference type="ARBA" id="ARBA00005871"/>
    </source>
</evidence>
<organism evidence="10 11">
    <name type="scientific">Coleophoma cylindrospora</name>
    <dbReference type="NCBI Taxonomy" id="1849047"/>
    <lineage>
        <taxon>Eukaryota</taxon>
        <taxon>Fungi</taxon>
        <taxon>Dikarya</taxon>
        <taxon>Ascomycota</taxon>
        <taxon>Pezizomycotina</taxon>
        <taxon>Leotiomycetes</taxon>
        <taxon>Helotiales</taxon>
        <taxon>Dermateaceae</taxon>
        <taxon>Coleophoma</taxon>
    </lineage>
</organism>
<evidence type="ECO:0000259" key="9">
    <source>
        <dbReference type="Pfam" id="PF04909"/>
    </source>
</evidence>
<protein>
    <recommendedName>
        <fullName evidence="7">6-methylsalicylate decarboxylase</fullName>
        <ecNumber evidence="7">4.1.1.52</ecNumber>
    </recommendedName>
</protein>
<dbReference type="PANTHER" id="PTHR21240">
    <property type="entry name" value="2-AMINO-3-CARBOXYLMUCONATE-6-SEMIALDEHYDE DECARBOXYLASE"/>
    <property type="match status" value="1"/>
</dbReference>
<dbReference type="AlphaFoldDB" id="A0A3D8QCF3"/>
<feature type="domain" description="Amidohydrolase-related" evidence="9">
    <location>
        <begin position="9"/>
        <end position="319"/>
    </location>
</feature>
<dbReference type="EMBL" id="PDLM01000016">
    <property type="protein sequence ID" value="RDW59535.1"/>
    <property type="molecule type" value="Genomic_DNA"/>
</dbReference>
<dbReference type="Proteomes" id="UP000256645">
    <property type="component" value="Unassembled WGS sequence"/>
</dbReference>
<evidence type="ECO:0000313" key="10">
    <source>
        <dbReference type="EMBL" id="RDW59535.1"/>
    </source>
</evidence>
<dbReference type="Gene3D" id="3.20.20.140">
    <property type="entry name" value="Metal-dependent hydrolases"/>
    <property type="match status" value="1"/>
</dbReference>